<reference evidence="2 3" key="1">
    <citation type="submission" date="2018-03" db="EMBL/GenBank/DDBJ databases">
        <authorList>
            <person name="Keele B.F."/>
        </authorList>
    </citation>
    <scope>NUCLEOTIDE SEQUENCE [LARGE SCALE GENOMIC DNA]</scope>
    <source>
        <strain evidence="2 3">CECT 8626</strain>
    </source>
</reference>
<dbReference type="Pfam" id="PF14065">
    <property type="entry name" value="Pvc16_N"/>
    <property type="match status" value="1"/>
</dbReference>
<gene>
    <name evidence="2" type="ORF">DEA8626_03014</name>
</gene>
<feature type="domain" description="Pvc16 N-terminal" evidence="1">
    <location>
        <begin position="9"/>
        <end position="174"/>
    </location>
</feature>
<dbReference type="RefSeq" id="WP_108854000.1">
    <property type="nucleotide sequence ID" value="NZ_OMOQ01000002.1"/>
</dbReference>
<organism evidence="2 3">
    <name type="scientific">Albidovulum aquaemixtae</name>
    <dbReference type="NCBI Taxonomy" id="1542388"/>
    <lineage>
        <taxon>Bacteria</taxon>
        <taxon>Pseudomonadati</taxon>
        <taxon>Pseudomonadota</taxon>
        <taxon>Alphaproteobacteria</taxon>
        <taxon>Rhodobacterales</taxon>
        <taxon>Paracoccaceae</taxon>
        <taxon>Albidovulum</taxon>
    </lineage>
</organism>
<dbReference type="InterPro" id="IPR025351">
    <property type="entry name" value="Pvc16_N"/>
</dbReference>
<keyword evidence="3" id="KW-1185">Reference proteome</keyword>
<evidence type="ECO:0000313" key="2">
    <source>
        <dbReference type="EMBL" id="SPH23937.1"/>
    </source>
</evidence>
<evidence type="ECO:0000259" key="1">
    <source>
        <dbReference type="Pfam" id="PF14065"/>
    </source>
</evidence>
<sequence length="195" mass="21247">MSHAVLQQTTRALQLLLHDAVGDATFSTPDQSVRLGPLDLPEGGTEAPVSLFLFHIEPNRSMRNEPRVVDGGERRRALALDVRYVISVNRIGAAGGTEDLSRLGLILAKLEANPTLGPPLMPDQSIRLTPEPYPMEELSRVWGLYASTAYRTSVVYLASPVFVDAVVPDLAERVSSRRFDAGQSAEPPDFGRVEA</sequence>
<protein>
    <recommendedName>
        <fullName evidence="1">Pvc16 N-terminal domain-containing protein</fullName>
    </recommendedName>
</protein>
<dbReference type="EMBL" id="OMOQ01000002">
    <property type="protein sequence ID" value="SPH23937.1"/>
    <property type="molecule type" value="Genomic_DNA"/>
</dbReference>
<dbReference type="AlphaFoldDB" id="A0A2R8BKL9"/>
<accession>A0A2R8BKL9</accession>
<evidence type="ECO:0000313" key="3">
    <source>
        <dbReference type="Proteomes" id="UP000244924"/>
    </source>
</evidence>
<dbReference type="Proteomes" id="UP000244924">
    <property type="component" value="Unassembled WGS sequence"/>
</dbReference>
<proteinExistence type="predicted"/>
<dbReference type="OrthoDB" id="527247at2"/>
<name>A0A2R8BKL9_9RHOB</name>